<feature type="compositionally biased region" description="Polar residues" evidence="1">
    <location>
        <begin position="48"/>
        <end position="66"/>
    </location>
</feature>
<evidence type="ECO:0000313" key="2">
    <source>
        <dbReference type="EMBL" id="PNS99077.1"/>
    </source>
</evidence>
<evidence type="ECO:0000256" key="1">
    <source>
        <dbReference type="SAM" id="MobiDB-lite"/>
    </source>
</evidence>
<feature type="compositionally biased region" description="Basic residues" evidence="1">
    <location>
        <begin position="77"/>
        <end position="90"/>
    </location>
</feature>
<proteinExistence type="predicted"/>
<name>A0A2K1XE71_POPTR</name>
<organism evidence="2 3">
    <name type="scientific">Populus trichocarpa</name>
    <name type="common">Western balsam poplar</name>
    <name type="synonym">Populus balsamifera subsp. trichocarpa</name>
    <dbReference type="NCBI Taxonomy" id="3694"/>
    <lineage>
        <taxon>Eukaryota</taxon>
        <taxon>Viridiplantae</taxon>
        <taxon>Streptophyta</taxon>
        <taxon>Embryophyta</taxon>
        <taxon>Tracheophyta</taxon>
        <taxon>Spermatophyta</taxon>
        <taxon>Magnoliopsida</taxon>
        <taxon>eudicotyledons</taxon>
        <taxon>Gunneridae</taxon>
        <taxon>Pentapetalae</taxon>
        <taxon>rosids</taxon>
        <taxon>fabids</taxon>
        <taxon>Malpighiales</taxon>
        <taxon>Salicaceae</taxon>
        <taxon>Saliceae</taxon>
        <taxon>Populus</taxon>
    </lineage>
</organism>
<keyword evidence="3" id="KW-1185">Reference proteome</keyword>
<evidence type="ECO:0000313" key="3">
    <source>
        <dbReference type="Proteomes" id="UP000006729"/>
    </source>
</evidence>
<protein>
    <submittedName>
        <fullName evidence="2">Uncharacterized protein</fullName>
    </submittedName>
</protein>
<gene>
    <name evidence="2" type="ORF">POPTR_016G114100</name>
</gene>
<dbReference type="Proteomes" id="UP000006729">
    <property type="component" value="Chromosome 16"/>
</dbReference>
<sequence length="124" mass="13913">MKAGSPSMRRLFDMEHTSLATHFQDSSGSPIINPIPLGSSDTDPWASIRQTGTSGSDEPGNFTSGSGRNGHFESKDRKAKKSNHKLTRKKSFRSLPGLRLWRFRRPSFRLGLKRLRIRICGKIS</sequence>
<feature type="region of interest" description="Disordered" evidence="1">
    <location>
        <begin position="22"/>
        <end position="90"/>
    </location>
</feature>
<dbReference type="AlphaFoldDB" id="A0A2K1XE71"/>
<dbReference type="InParanoid" id="A0A2K1XE71"/>
<dbReference type="EMBL" id="CM009305">
    <property type="protein sequence ID" value="PNS99077.1"/>
    <property type="molecule type" value="Genomic_DNA"/>
</dbReference>
<reference evidence="2 3" key="1">
    <citation type="journal article" date="2006" name="Science">
        <title>The genome of black cottonwood, Populus trichocarpa (Torr. &amp; Gray).</title>
        <authorList>
            <person name="Tuskan G.A."/>
            <person name="Difazio S."/>
            <person name="Jansson S."/>
            <person name="Bohlmann J."/>
            <person name="Grigoriev I."/>
            <person name="Hellsten U."/>
            <person name="Putnam N."/>
            <person name="Ralph S."/>
            <person name="Rombauts S."/>
            <person name="Salamov A."/>
            <person name="Schein J."/>
            <person name="Sterck L."/>
            <person name="Aerts A."/>
            <person name="Bhalerao R.R."/>
            <person name="Bhalerao R.P."/>
            <person name="Blaudez D."/>
            <person name="Boerjan W."/>
            <person name="Brun A."/>
            <person name="Brunner A."/>
            <person name="Busov V."/>
            <person name="Campbell M."/>
            <person name="Carlson J."/>
            <person name="Chalot M."/>
            <person name="Chapman J."/>
            <person name="Chen G.L."/>
            <person name="Cooper D."/>
            <person name="Coutinho P.M."/>
            <person name="Couturier J."/>
            <person name="Covert S."/>
            <person name="Cronk Q."/>
            <person name="Cunningham R."/>
            <person name="Davis J."/>
            <person name="Degroeve S."/>
            <person name="Dejardin A."/>
            <person name="Depamphilis C."/>
            <person name="Detter J."/>
            <person name="Dirks B."/>
            <person name="Dubchak I."/>
            <person name="Duplessis S."/>
            <person name="Ehlting J."/>
            <person name="Ellis B."/>
            <person name="Gendler K."/>
            <person name="Goodstein D."/>
            <person name="Gribskov M."/>
            <person name="Grimwood J."/>
            <person name="Groover A."/>
            <person name="Gunter L."/>
            <person name="Hamberger B."/>
            <person name="Heinze B."/>
            <person name="Helariutta Y."/>
            <person name="Henrissat B."/>
            <person name="Holligan D."/>
            <person name="Holt R."/>
            <person name="Huang W."/>
            <person name="Islam-Faridi N."/>
            <person name="Jones S."/>
            <person name="Jones-Rhoades M."/>
            <person name="Jorgensen R."/>
            <person name="Joshi C."/>
            <person name="Kangasjarvi J."/>
            <person name="Karlsson J."/>
            <person name="Kelleher C."/>
            <person name="Kirkpatrick R."/>
            <person name="Kirst M."/>
            <person name="Kohler A."/>
            <person name="Kalluri U."/>
            <person name="Larimer F."/>
            <person name="Leebens-Mack J."/>
            <person name="Leple J.C."/>
            <person name="Locascio P."/>
            <person name="Lou Y."/>
            <person name="Lucas S."/>
            <person name="Martin F."/>
            <person name="Montanini B."/>
            <person name="Napoli C."/>
            <person name="Nelson D.R."/>
            <person name="Nelson C."/>
            <person name="Nieminen K."/>
            <person name="Nilsson O."/>
            <person name="Pereda V."/>
            <person name="Peter G."/>
            <person name="Philippe R."/>
            <person name="Pilate G."/>
            <person name="Poliakov A."/>
            <person name="Razumovskaya J."/>
            <person name="Richardson P."/>
            <person name="Rinaldi C."/>
            <person name="Ritland K."/>
            <person name="Rouze P."/>
            <person name="Ryaboy D."/>
            <person name="Schmutz J."/>
            <person name="Schrader J."/>
            <person name="Segerman B."/>
            <person name="Shin H."/>
            <person name="Siddiqui A."/>
            <person name="Sterky F."/>
            <person name="Terry A."/>
            <person name="Tsai C.J."/>
            <person name="Uberbacher E."/>
            <person name="Unneberg P."/>
            <person name="Vahala J."/>
            <person name="Wall K."/>
            <person name="Wessler S."/>
            <person name="Yang G."/>
            <person name="Yin T."/>
            <person name="Douglas C."/>
            <person name="Marra M."/>
            <person name="Sandberg G."/>
            <person name="Van de Peer Y."/>
            <person name="Rokhsar D."/>
        </authorList>
    </citation>
    <scope>NUCLEOTIDE SEQUENCE [LARGE SCALE GENOMIC DNA]</scope>
    <source>
        <strain evidence="3">cv. Nisqually</strain>
    </source>
</reference>
<dbReference type="Gramene" id="Potri.016G114100.1.v4.1">
    <property type="protein sequence ID" value="Potri.016G114100.1.v4.1"/>
    <property type="gene ID" value="Potri.016G114100.v4.1"/>
</dbReference>
<accession>A0A2K1XE71</accession>